<feature type="region of interest" description="Disordered" evidence="1">
    <location>
        <begin position="425"/>
        <end position="466"/>
    </location>
</feature>
<accession>A0A0D9QGW2</accession>
<evidence type="ECO:0008006" key="5">
    <source>
        <dbReference type="Google" id="ProtNLM"/>
    </source>
</evidence>
<dbReference type="Proteomes" id="UP000054561">
    <property type="component" value="Unassembled WGS sequence"/>
</dbReference>
<keyword evidence="2" id="KW-1133">Transmembrane helix</keyword>
<sequence length="495" mass="56384">MKNGTEREYLLKDTGIVKAMMKEYKYMTNWPDYNFDKMRGIYNSKFQDVCNQLEGKPEYMKNKNCLNMFSVADNLMQRTGMKVDDKVWNYIKDLLNKNKDNIDLTSNETTSYINYVGTKLQQVLLEDFKDFKNSHENNYELANIAMLFYFTQNIGNIKKLMKSQHDPLFPSCCEFVNNCLYIYRTFKDLKCSSNSNTKFSRSTLCVELNSFMEEYKNKLYPDLKHLKIIKTSEEKLKDASVQDPIDIELKCPYKTSKIEFLSNWVGYNSDLSYGVKLGLMSFSALLMFVGFLMLYKFTPLGYLLGRDNNRRRLAFIRLRRRYDPGLNAGLNSMGTDSEQTISYIPYYPSEGVRGKGPYASEMLGSDSTIGPMPTLNNACYASSQTLGGSTPGASEVVGDSMYASSQTLGGATPGPSEVVRGSMYASSETLGGSTPGPSEVVRGSMKKFSTRTSPPRYHTRDYKEKKKKKLSQDGIIKYCKNGCDGQFNTYFLLMH</sequence>
<dbReference type="OMA" id="YINKQNC"/>
<proteinExistence type="predicted"/>
<dbReference type="RefSeq" id="XP_012337342.1">
    <property type="nucleotide sequence ID" value="XM_012481919.1"/>
</dbReference>
<keyword evidence="2" id="KW-0812">Transmembrane</keyword>
<feature type="transmembrane region" description="Helical" evidence="2">
    <location>
        <begin position="277"/>
        <end position="304"/>
    </location>
</feature>
<organism evidence="3 4">
    <name type="scientific">Plasmodium fragile</name>
    <dbReference type="NCBI Taxonomy" id="5857"/>
    <lineage>
        <taxon>Eukaryota</taxon>
        <taxon>Sar</taxon>
        <taxon>Alveolata</taxon>
        <taxon>Apicomplexa</taxon>
        <taxon>Aconoidasida</taxon>
        <taxon>Haemosporida</taxon>
        <taxon>Plasmodiidae</taxon>
        <taxon>Plasmodium</taxon>
        <taxon>Plasmodium (Plasmodium)</taxon>
    </lineage>
</organism>
<dbReference type="EMBL" id="KQ001703">
    <property type="protein sequence ID" value="KJP86052.1"/>
    <property type="molecule type" value="Genomic_DNA"/>
</dbReference>
<protein>
    <recommendedName>
        <fullName evidence="5">VIR protein</fullName>
    </recommendedName>
</protein>
<gene>
    <name evidence="3" type="ORF">AK88_04309</name>
</gene>
<dbReference type="VEuPathDB" id="PlasmoDB:AK88_04309"/>
<evidence type="ECO:0000313" key="3">
    <source>
        <dbReference type="EMBL" id="KJP86052.1"/>
    </source>
</evidence>
<dbReference type="GeneID" id="24269623"/>
<evidence type="ECO:0000313" key="4">
    <source>
        <dbReference type="Proteomes" id="UP000054561"/>
    </source>
</evidence>
<evidence type="ECO:0000256" key="1">
    <source>
        <dbReference type="SAM" id="MobiDB-lite"/>
    </source>
</evidence>
<dbReference type="OrthoDB" id="383182at2759"/>
<keyword evidence="2" id="KW-0472">Membrane</keyword>
<keyword evidence="4" id="KW-1185">Reference proteome</keyword>
<reference evidence="3 4" key="1">
    <citation type="submission" date="2014-03" db="EMBL/GenBank/DDBJ databases">
        <title>The Genome Sequence of Plasmodium fragile nilgiri.</title>
        <authorList>
            <consortium name="The Broad Institute Genomics Platform"/>
            <consortium name="The Broad Institute Genome Sequencing Center for Infectious Disease"/>
            <person name="Neafsey D."/>
            <person name="Duraisingh M."/>
            <person name="Young S.K."/>
            <person name="Zeng Q."/>
            <person name="Gargeya S."/>
            <person name="Abouelleil A."/>
            <person name="Alvarado L."/>
            <person name="Chapman S.B."/>
            <person name="Gainer-Dewar J."/>
            <person name="Goldberg J."/>
            <person name="Griggs A."/>
            <person name="Gujja S."/>
            <person name="Hansen M."/>
            <person name="Howarth C."/>
            <person name="Imamovic A."/>
            <person name="Larimer J."/>
            <person name="Pearson M."/>
            <person name="Poon T.W."/>
            <person name="Priest M."/>
            <person name="Roberts A."/>
            <person name="Saif S."/>
            <person name="Shea T."/>
            <person name="Sykes S."/>
            <person name="Wortman J."/>
            <person name="Nusbaum C."/>
            <person name="Birren B."/>
        </authorList>
    </citation>
    <scope>NUCLEOTIDE SEQUENCE [LARGE SCALE GENOMIC DNA]</scope>
    <source>
        <strain evidence="4">nilgiri</strain>
    </source>
</reference>
<name>A0A0D9QGW2_PLAFR</name>
<feature type="compositionally biased region" description="Polar residues" evidence="1">
    <location>
        <begin position="425"/>
        <end position="436"/>
    </location>
</feature>
<dbReference type="AlphaFoldDB" id="A0A0D9QGW2"/>
<evidence type="ECO:0000256" key="2">
    <source>
        <dbReference type="SAM" id="Phobius"/>
    </source>
</evidence>